<dbReference type="Proteomes" id="UP001327560">
    <property type="component" value="Chromosome 6"/>
</dbReference>
<evidence type="ECO:0000313" key="1">
    <source>
        <dbReference type="EMBL" id="WOL12223.1"/>
    </source>
</evidence>
<dbReference type="EMBL" id="CP136895">
    <property type="protein sequence ID" value="WOL12223.1"/>
    <property type="molecule type" value="Genomic_DNA"/>
</dbReference>
<reference evidence="1 2" key="1">
    <citation type="submission" date="2023-10" db="EMBL/GenBank/DDBJ databases">
        <title>Chromosome-scale genome assembly provides insights into flower coloration mechanisms of Canna indica.</title>
        <authorList>
            <person name="Li C."/>
        </authorList>
    </citation>
    <scope>NUCLEOTIDE SEQUENCE [LARGE SCALE GENOMIC DNA]</scope>
    <source>
        <tissue evidence="1">Flower</tissue>
    </source>
</reference>
<sequence length="70" mass="7798">MRPGMRPNSFGRMARFNFAMPLIMGGYRMVGRHPIQLSKAICLLYRFPFCAIAASFQLTTWPDLVGGSGS</sequence>
<evidence type="ECO:0000313" key="2">
    <source>
        <dbReference type="Proteomes" id="UP001327560"/>
    </source>
</evidence>
<name>A0AAQ3QJX6_9LILI</name>
<gene>
    <name evidence="1" type="ORF">Cni_G20989</name>
</gene>
<keyword evidence="2" id="KW-1185">Reference proteome</keyword>
<protein>
    <submittedName>
        <fullName evidence="1">Uncharacterized protein</fullName>
    </submittedName>
</protein>
<accession>A0AAQ3QJX6</accession>
<organism evidence="1 2">
    <name type="scientific">Canna indica</name>
    <name type="common">Indian-shot</name>
    <dbReference type="NCBI Taxonomy" id="4628"/>
    <lineage>
        <taxon>Eukaryota</taxon>
        <taxon>Viridiplantae</taxon>
        <taxon>Streptophyta</taxon>
        <taxon>Embryophyta</taxon>
        <taxon>Tracheophyta</taxon>
        <taxon>Spermatophyta</taxon>
        <taxon>Magnoliopsida</taxon>
        <taxon>Liliopsida</taxon>
        <taxon>Zingiberales</taxon>
        <taxon>Cannaceae</taxon>
        <taxon>Canna</taxon>
    </lineage>
</organism>
<proteinExistence type="predicted"/>
<dbReference type="AlphaFoldDB" id="A0AAQ3QJX6"/>